<accession>A0A432ZRD4</accession>
<dbReference type="InterPro" id="IPR008969">
    <property type="entry name" value="CarboxyPept-like_regulatory"/>
</dbReference>
<dbReference type="InterPro" id="IPR008972">
    <property type="entry name" value="Cupredoxin"/>
</dbReference>
<dbReference type="EMBL" id="PIQH01000004">
    <property type="protein sequence ID" value="RUO80467.1"/>
    <property type="molecule type" value="Genomic_DNA"/>
</dbReference>
<comment type="caution">
    <text evidence="3">The sequence shown here is derived from an EMBL/GenBank/DDBJ whole genome shotgun (WGS) entry which is preliminary data.</text>
</comment>
<dbReference type="Gene3D" id="2.60.40.420">
    <property type="entry name" value="Cupredoxins - blue copper proteins"/>
    <property type="match status" value="1"/>
</dbReference>
<protein>
    <submittedName>
        <fullName evidence="3">Methylamine utilization protein</fullName>
    </submittedName>
</protein>
<evidence type="ECO:0000313" key="4">
    <source>
        <dbReference type="Proteomes" id="UP000287996"/>
    </source>
</evidence>
<feature type="compositionally biased region" description="Basic and acidic residues" evidence="1">
    <location>
        <begin position="194"/>
        <end position="215"/>
    </location>
</feature>
<keyword evidence="4" id="KW-1185">Reference proteome</keyword>
<feature type="signal peptide" evidence="2">
    <location>
        <begin position="1"/>
        <end position="22"/>
    </location>
</feature>
<feature type="chain" id="PRO_5019587732" evidence="2">
    <location>
        <begin position="23"/>
        <end position="215"/>
    </location>
</feature>
<dbReference type="OrthoDB" id="9772097at2"/>
<organism evidence="3 4">
    <name type="scientific">Idiomarina tyrosinivorans</name>
    <dbReference type="NCBI Taxonomy" id="1445662"/>
    <lineage>
        <taxon>Bacteria</taxon>
        <taxon>Pseudomonadati</taxon>
        <taxon>Pseudomonadota</taxon>
        <taxon>Gammaproteobacteria</taxon>
        <taxon>Alteromonadales</taxon>
        <taxon>Idiomarinaceae</taxon>
        <taxon>Idiomarina</taxon>
    </lineage>
</organism>
<dbReference type="Proteomes" id="UP000287996">
    <property type="component" value="Unassembled WGS sequence"/>
</dbReference>
<dbReference type="AlphaFoldDB" id="A0A432ZRD4"/>
<reference evidence="3 4" key="1">
    <citation type="journal article" date="2011" name="Front. Microbiol.">
        <title>Genomic signatures of strain selection and enhancement in Bacillus atrophaeus var. globigii, a historical biowarfare simulant.</title>
        <authorList>
            <person name="Gibbons H.S."/>
            <person name="Broomall S.M."/>
            <person name="McNew L.A."/>
            <person name="Daligault H."/>
            <person name="Chapman C."/>
            <person name="Bruce D."/>
            <person name="Karavis M."/>
            <person name="Krepps M."/>
            <person name="McGregor P.A."/>
            <person name="Hong C."/>
            <person name="Park K.H."/>
            <person name="Akmal A."/>
            <person name="Feldman A."/>
            <person name="Lin J.S."/>
            <person name="Chang W.E."/>
            <person name="Higgs B.W."/>
            <person name="Demirev P."/>
            <person name="Lindquist J."/>
            <person name="Liem A."/>
            <person name="Fochler E."/>
            <person name="Read T.D."/>
            <person name="Tapia R."/>
            <person name="Johnson S."/>
            <person name="Bishop-Lilly K.A."/>
            <person name="Detter C."/>
            <person name="Han C."/>
            <person name="Sozhamannan S."/>
            <person name="Rosenzweig C.N."/>
            <person name="Skowronski E.W."/>
        </authorList>
    </citation>
    <scope>NUCLEOTIDE SEQUENCE [LARGE SCALE GENOMIC DNA]</scope>
    <source>
        <strain evidence="3 4">CC-PW-9</strain>
    </source>
</reference>
<feature type="region of interest" description="Disordered" evidence="1">
    <location>
        <begin position="192"/>
        <end position="215"/>
    </location>
</feature>
<evidence type="ECO:0000256" key="2">
    <source>
        <dbReference type="SAM" id="SignalP"/>
    </source>
</evidence>
<sequence length="215" mass="23943">MISLRLVATLAAGVVISTSAVAETLKINVVDPQHKPLADAVVAWEQAPTSAKPQAAVMDQVNKQFAPHVLIVNRGSKVTFPNSDNIRHHVYSFSPTQPFELKLYSDKKRPALRFEHSGVVTLGCNIHDTMIGYLYVTTSPYAQLTDAEGMAELTLPSMPQQLTVWHSGMAEKPITVDLSQHPERPIVIELPVKQVEKQDDEPSRLEKRFNRLERS</sequence>
<evidence type="ECO:0000313" key="3">
    <source>
        <dbReference type="EMBL" id="RUO80467.1"/>
    </source>
</evidence>
<dbReference type="SUPFAM" id="SSF49464">
    <property type="entry name" value="Carboxypeptidase regulatory domain-like"/>
    <property type="match status" value="1"/>
</dbReference>
<name>A0A432ZRD4_9GAMM</name>
<evidence type="ECO:0000256" key="1">
    <source>
        <dbReference type="SAM" id="MobiDB-lite"/>
    </source>
</evidence>
<keyword evidence="2" id="KW-0732">Signal</keyword>
<dbReference type="CDD" id="cd04221">
    <property type="entry name" value="MauL"/>
    <property type="match status" value="1"/>
</dbReference>
<dbReference type="RefSeq" id="WP_126841524.1">
    <property type="nucleotide sequence ID" value="NZ_PIQH01000004.1"/>
</dbReference>
<dbReference type="SUPFAM" id="SSF49503">
    <property type="entry name" value="Cupredoxins"/>
    <property type="match status" value="1"/>
</dbReference>
<gene>
    <name evidence="3" type="ORF">CWI84_05265</name>
</gene>
<proteinExistence type="predicted"/>
<dbReference type="InterPro" id="IPR034242">
    <property type="entry name" value="MauL"/>
</dbReference>